<proteinExistence type="predicted"/>
<dbReference type="EMBL" id="JAANQT010001628">
    <property type="protein sequence ID" value="KAG1304469.1"/>
    <property type="molecule type" value="Genomic_DNA"/>
</dbReference>
<protein>
    <recommendedName>
        <fullName evidence="1">Reverse transcriptase zinc-binding domain-containing protein</fullName>
    </recommendedName>
</protein>
<name>A0A9P7BNW3_RHIOR</name>
<comment type="caution">
    <text evidence="2">The sequence shown here is derived from an EMBL/GenBank/DDBJ whole genome shotgun (WGS) entry which is preliminary data.</text>
</comment>
<dbReference type="InterPro" id="IPR026960">
    <property type="entry name" value="RVT-Znf"/>
</dbReference>
<gene>
    <name evidence="2" type="ORF">G6F64_009182</name>
</gene>
<accession>A0A9P7BNW3</accession>
<organism evidence="2 3">
    <name type="scientific">Rhizopus oryzae</name>
    <name type="common">Mucormycosis agent</name>
    <name type="synonym">Rhizopus arrhizus var. delemar</name>
    <dbReference type="NCBI Taxonomy" id="64495"/>
    <lineage>
        <taxon>Eukaryota</taxon>
        <taxon>Fungi</taxon>
        <taxon>Fungi incertae sedis</taxon>
        <taxon>Mucoromycota</taxon>
        <taxon>Mucoromycotina</taxon>
        <taxon>Mucoromycetes</taxon>
        <taxon>Mucorales</taxon>
        <taxon>Mucorineae</taxon>
        <taxon>Rhizopodaceae</taxon>
        <taxon>Rhizopus</taxon>
    </lineage>
</organism>
<evidence type="ECO:0000313" key="3">
    <source>
        <dbReference type="Proteomes" id="UP000716291"/>
    </source>
</evidence>
<dbReference type="AlphaFoldDB" id="A0A9P7BNW3"/>
<evidence type="ECO:0000259" key="1">
    <source>
        <dbReference type="Pfam" id="PF13966"/>
    </source>
</evidence>
<keyword evidence="3" id="KW-1185">Reference proteome</keyword>
<feature type="domain" description="Reverse transcriptase zinc-binding" evidence="1">
    <location>
        <begin position="292"/>
        <end position="359"/>
    </location>
</feature>
<dbReference type="Proteomes" id="UP000716291">
    <property type="component" value="Unassembled WGS sequence"/>
</dbReference>
<evidence type="ECO:0000313" key="2">
    <source>
        <dbReference type="EMBL" id="KAG1304469.1"/>
    </source>
</evidence>
<sequence length="447" mass="52379">MLGFTFQGSSFTAGVRTDSPTLKLLAYADDVCLLLRDQNDFSRAQHHMLQYTSVSNTKFNIDKTEAFSLNVLNSTIQHHILQKRWPNYIFNSNHYPSFVHQLALNHVSLFLNSSLCSLLPFYFPEYRKSRVCDNNLPIWHAIFDVYDAIHTDSTIEFPELPLDTLLALPLHKLIIPLDSNHWTLKHKTFLSGQFFVYDIVQKRLHLRITGEYTRYPRLRQQLYSDILQTRIVKLQSNVWPYILEELPSPVDWSDHSMVTNIISSTAWKYYSPRYLRQIIQSSSPITLKYPSSVVKVLWSCSMYPNARTLYFRCLSNCIPTKKILLRYGIVSSSDCSLCGKGTDSRRHFLVECEIKWKIWKQVLKQYFPTTSFTSEDIYKSIRYLKVPPSIPKAKQYFSVLSTTLYQLWIIYWQHGNDNPYPYPLSQIETSLQRIVSHIERLLPSKND</sequence>
<dbReference type="Pfam" id="PF13966">
    <property type="entry name" value="zf-RVT"/>
    <property type="match status" value="1"/>
</dbReference>
<reference evidence="2" key="1">
    <citation type="journal article" date="2020" name="Microb. Genom.">
        <title>Genetic diversity of clinical and environmental Mucorales isolates obtained from an investigation of mucormycosis cases among solid organ transplant recipients.</title>
        <authorList>
            <person name="Nguyen M.H."/>
            <person name="Kaul D."/>
            <person name="Muto C."/>
            <person name="Cheng S.J."/>
            <person name="Richter R.A."/>
            <person name="Bruno V.M."/>
            <person name="Liu G."/>
            <person name="Beyhan S."/>
            <person name="Sundermann A.J."/>
            <person name="Mounaud S."/>
            <person name="Pasculle A.W."/>
            <person name="Nierman W.C."/>
            <person name="Driscoll E."/>
            <person name="Cumbie R."/>
            <person name="Clancy C.J."/>
            <person name="Dupont C.L."/>
        </authorList>
    </citation>
    <scope>NUCLEOTIDE SEQUENCE</scope>
    <source>
        <strain evidence="2">GL11</strain>
    </source>
</reference>